<keyword evidence="2" id="KW-1185">Reference proteome</keyword>
<dbReference type="OrthoDB" id="10346990at2759"/>
<reference evidence="1 2" key="1">
    <citation type="submission" date="2015-01" db="EMBL/GenBank/DDBJ databases">
        <title>Evolution of Trichinella species and genotypes.</title>
        <authorList>
            <person name="Korhonen P.K."/>
            <person name="Edoardo P."/>
            <person name="Giuseppe L.R."/>
            <person name="Gasser R.B."/>
        </authorList>
    </citation>
    <scope>NUCLEOTIDE SEQUENCE [LARGE SCALE GENOMIC DNA]</scope>
    <source>
        <strain evidence="1">ISS1980</strain>
    </source>
</reference>
<proteinExistence type="predicted"/>
<evidence type="ECO:0000313" key="2">
    <source>
        <dbReference type="Proteomes" id="UP000054843"/>
    </source>
</evidence>
<dbReference type="AlphaFoldDB" id="A0A0V1N874"/>
<comment type="caution">
    <text evidence="1">The sequence shown here is derived from an EMBL/GenBank/DDBJ whole genome shotgun (WGS) entry which is preliminary data.</text>
</comment>
<accession>A0A0V1N874</accession>
<name>A0A0V1N874_9BILA</name>
<dbReference type="Proteomes" id="UP000054843">
    <property type="component" value="Unassembled WGS sequence"/>
</dbReference>
<sequence length="64" mass="7386">MKLRKKHDESFIASFAEPSRLIHLHYACELIPQPCCLKIPNFHYFIPSGIAFRGAGLFCYPVFD</sequence>
<gene>
    <name evidence="1" type="ORF">T10_10250</name>
</gene>
<organism evidence="1 2">
    <name type="scientific">Trichinella papuae</name>
    <dbReference type="NCBI Taxonomy" id="268474"/>
    <lineage>
        <taxon>Eukaryota</taxon>
        <taxon>Metazoa</taxon>
        <taxon>Ecdysozoa</taxon>
        <taxon>Nematoda</taxon>
        <taxon>Enoplea</taxon>
        <taxon>Dorylaimia</taxon>
        <taxon>Trichinellida</taxon>
        <taxon>Trichinellidae</taxon>
        <taxon>Trichinella</taxon>
    </lineage>
</organism>
<protein>
    <submittedName>
        <fullName evidence="1">Uncharacterized protein</fullName>
    </submittedName>
</protein>
<evidence type="ECO:0000313" key="1">
    <source>
        <dbReference type="EMBL" id="KRZ80048.1"/>
    </source>
</evidence>
<dbReference type="EMBL" id="JYDO01000004">
    <property type="protein sequence ID" value="KRZ80048.1"/>
    <property type="molecule type" value="Genomic_DNA"/>
</dbReference>